<protein>
    <submittedName>
        <fullName evidence="2">Uncharacterized protein</fullName>
    </submittedName>
</protein>
<dbReference type="EMBL" id="CAJOBJ010081468">
    <property type="protein sequence ID" value="CAF4503027.1"/>
    <property type="molecule type" value="Genomic_DNA"/>
</dbReference>
<proteinExistence type="predicted"/>
<evidence type="ECO:0000256" key="1">
    <source>
        <dbReference type="SAM" id="MobiDB-lite"/>
    </source>
</evidence>
<sequence>MNASITNSSINEDLVVLNHNNNSSSTSNNNNNNNNNNIDEMTTIEDAVVPNFE</sequence>
<accession>A0A8S2XK43</accession>
<gene>
    <name evidence="2" type="ORF">GIL414_LOCUS34812</name>
</gene>
<feature type="region of interest" description="Disordered" evidence="1">
    <location>
        <begin position="1"/>
        <end position="53"/>
    </location>
</feature>
<evidence type="ECO:0000313" key="3">
    <source>
        <dbReference type="Proteomes" id="UP000681720"/>
    </source>
</evidence>
<feature type="compositionally biased region" description="Polar residues" evidence="1">
    <location>
        <begin position="1"/>
        <end position="11"/>
    </location>
</feature>
<name>A0A8S2XK43_9BILA</name>
<organism evidence="2 3">
    <name type="scientific">Rotaria magnacalcarata</name>
    <dbReference type="NCBI Taxonomy" id="392030"/>
    <lineage>
        <taxon>Eukaryota</taxon>
        <taxon>Metazoa</taxon>
        <taxon>Spiralia</taxon>
        <taxon>Gnathifera</taxon>
        <taxon>Rotifera</taxon>
        <taxon>Eurotatoria</taxon>
        <taxon>Bdelloidea</taxon>
        <taxon>Philodinida</taxon>
        <taxon>Philodinidae</taxon>
        <taxon>Rotaria</taxon>
    </lineage>
</organism>
<feature type="non-terminal residue" evidence="2">
    <location>
        <position position="53"/>
    </location>
</feature>
<dbReference type="Proteomes" id="UP000681720">
    <property type="component" value="Unassembled WGS sequence"/>
</dbReference>
<reference evidence="2" key="1">
    <citation type="submission" date="2021-02" db="EMBL/GenBank/DDBJ databases">
        <authorList>
            <person name="Nowell W R."/>
        </authorList>
    </citation>
    <scope>NUCLEOTIDE SEQUENCE</scope>
</reference>
<feature type="compositionally biased region" description="Low complexity" evidence="1">
    <location>
        <begin position="18"/>
        <end position="37"/>
    </location>
</feature>
<evidence type="ECO:0000313" key="2">
    <source>
        <dbReference type="EMBL" id="CAF4503027.1"/>
    </source>
</evidence>
<dbReference type="AlphaFoldDB" id="A0A8S2XK43"/>
<comment type="caution">
    <text evidence="2">The sequence shown here is derived from an EMBL/GenBank/DDBJ whole genome shotgun (WGS) entry which is preliminary data.</text>
</comment>